<name>A0A5N6XZR1_9EURO</name>
<evidence type="ECO:0000256" key="1">
    <source>
        <dbReference type="SAM" id="Phobius"/>
    </source>
</evidence>
<sequence>MIYSMVMSWPRLACASSDDYFLRSGFSRQALSIIFFSSFAFFFSLFSIVPPPLGEHF</sequence>
<feature type="transmembrane region" description="Helical" evidence="1">
    <location>
        <begin position="30"/>
        <end position="49"/>
    </location>
</feature>
<keyword evidence="1" id="KW-0812">Transmembrane</keyword>
<keyword evidence="1" id="KW-1133">Transmembrane helix</keyword>
<dbReference type="Proteomes" id="UP000325558">
    <property type="component" value="Unassembled WGS sequence"/>
</dbReference>
<dbReference type="EMBL" id="ML737164">
    <property type="protein sequence ID" value="KAE8338671.1"/>
    <property type="molecule type" value="Genomic_DNA"/>
</dbReference>
<keyword evidence="1" id="KW-0472">Membrane</keyword>
<dbReference type="AlphaFoldDB" id="A0A5N6XZR1"/>
<protein>
    <submittedName>
        <fullName evidence="2">Uncharacterized protein</fullName>
    </submittedName>
</protein>
<organism evidence="2">
    <name type="scientific">Aspergillus arachidicola</name>
    <dbReference type="NCBI Taxonomy" id="656916"/>
    <lineage>
        <taxon>Eukaryota</taxon>
        <taxon>Fungi</taxon>
        <taxon>Dikarya</taxon>
        <taxon>Ascomycota</taxon>
        <taxon>Pezizomycotina</taxon>
        <taxon>Eurotiomycetes</taxon>
        <taxon>Eurotiomycetidae</taxon>
        <taxon>Eurotiales</taxon>
        <taxon>Aspergillaceae</taxon>
        <taxon>Aspergillus</taxon>
        <taxon>Aspergillus subgen. Circumdati</taxon>
    </lineage>
</organism>
<gene>
    <name evidence="2" type="ORF">BDV24DRAFT_137464</name>
</gene>
<reference evidence="2" key="1">
    <citation type="submission" date="2019-04" db="EMBL/GenBank/DDBJ databases">
        <title>Friends and foes A comparative genomics study of 23 Aspergillus species from section Flavi.</title>
        <authorList>
            <consortium name="DOE Joint Genome Institute"/>
            <person name="Kjaerbolling I."/>
            <person name="Vesth T."/>
            <person name="Frisvad J.C."/>
            <person name="Nybo J.L."/>
            <person name="Theobald S."/>
            <person name="Kildgaard S."/>
            <person name="Isbrandt T."/>
            <person name="Kuo A."/>
            <person name="Sato A."/>
            <person name="Lyhne E.K."/>
            <person name="Kogle M.E."/>
            <person name="Wiebenga A."/>
            <person name="Kun R.S."/>
            <person name="Lubbers R.J."/>
            <person name="Makela M.R."/>
            <person name="Barry K."/>
            <person name="Chovatia M."/>
            <person name="Clum A."/>
            <person name="Daum C."/>
            <person name="Haridas S."/>
            <person name="He G."/>
            <person name="LaButti K."/>
            <person name="Lipzen A."/>
            <person name="Mondo S."/>
            <person name="Riley R."/>
            <person name="Salamov A."/>
            <person name="Simmons B.A."/>
            <person name="Magnuson J.K."/>
            <person name="Henrissat B."/>
            <person name="Mortensen U.H."/>
            <person name="Larsen T.O."/>
            <person name="Devries R.P."/>
            <person name="Grigoriev I.V."/>
            <person name="Machida M."/>
            <person name="Baker S.E."/>
            <person name="Andersen M.R."/>
        </authorList>
    </citation>
    <scope>NUCLEOTIDE SEQUENCE</scope>
    <source>
        <strain evidence="2">CBS 117612</strain>
    </source>
</reference>
<accession>A0A5N6XZR1</accession>
<proteinExistence type="predicted"/>
<evidence type="ECO:0000313" key="2">
    <source>
        <dbReference type="EMBL" id="KAE8338671.1"/>
    </source>
</evidence>